<evidence type="ECO:0000313" key="9">
    <source>
        <dbReference type="EMBL" id="RZC36354.1"/>
    </source>
</evidence>
<evidence type="ECO:0000256" key="5">
    <source>
        <dbReference type="ARBA" id="ARBA00022692"/>
    </source>
</evidence>
<dbReference type="GO" id="GO:0016757">
    <property type="term" value="F:glycosyltransferase activity"/>
    <property type="evidence" value="ECO:0007669"/>
    <property type="project" value="UniProtKB-UniRule"/>
</dbReference>
<name>A0A482VU63_ASBVE</name>
<evidence type="ECO:0000256" key="4">
    <source>
        <dbReference type="ARBA" id="ARBA00022679"/>
    </source>
</evidence>
<reference evidence="9 10" key="1">
    <citation type="submission" date="2017-03" db="EMBL/GenBank/DDBJ databases">
        <title>Genome of the blue death feigning beetle - Asbolus verrucosus.</title>
        <authorList>
            <person name="Rider S.D."/>
        </authorList>
    </citation>
    <scope>NUCLEOTIDE SEQUENCE [LARGE SCALE GENOMIC DNA]</scope>
    <source>
        <strain evidence="9">Butters</strain>
        <tissue evidence="9">Head and leg muscle</tissue>
    </source>
</reference>
<dbReference type="GO" id="GO:0016020">
    <property type="term" value="C:membrane"/>
    <property type="evidence" value="ECO:0007669"/>
    <property type="project" value="UniProtKB-SubCell"/>
</dbReference>
<gene>
    <name evidence="9" type="ORF">BDFB_008480</name>
</gene>
<proteinExistence type="inferred from homology"/>
<dbReference type="AlphaFoldDB" id="A0A482VU63"/>
<keyword evidence="4 8" id="KW-0808">Transferase</keyword>
<dbReference type="OrthoDB" id="2017643at2759"/>
<evidence type="ECO:0000256" key="3">
    <source>
        <dbReference type="ARBA" id="ARBA00022676"/>
    </source>
</evidence>
<keyword evidence="3 8" id="KW-0328">Glycosyltransferase</keyword>
<comment type="similarity">
    <text evidence="2 8">Belongs to the glycosyltransferase 92 family.</text>
</comment>
<keyword evidence="6" id="KW-1133">Transmembrane helix</keyword>
<evidence type="ECO:0000256" key="6">
    <source>
        <dbReference type="ARBA" id="ARBA00022989"/>
    </source>
</evidence>
<dbReference type="PANTHER" id="PTHR21461:SF83">
    <property type="entry name" value="GLYCOSYLTRANSFERASE FAMILY 92 PROTEIN"/>
    <property type="match status" value="1"/>
</dbReference>
<dbReference type="PANTHER" id="PTHR21461">
    <property type="entry name" value="GLYCOSYLTRANSFERASE FAMILY 92 PROTEIN"/>
    <property type="match status" value="1"/>
</dbReference>
<dbReference type="GO" id="GO:0005737">
    <property type="term" value="C:cytoplasm"/>
    <property type="evidence" value="ECO:0007669"/>
    <property type="project" value="TreeGrafter"/>
</dbReference>
<dbReference type="Proteomes" id="UP000292052">
    <property type="component" value="Unassembled WGS sequence"/>
</dbReference>
<evidence type="ECO:0000256" key="2">
    <source>
        <dbReference type="ARBA" id="ARBA00007647"/>
    </source>
</evidence>
<comment type="caution">
    <text evidence="9">The sequence shown here is derived from an EMBL/GenBank/DDBJ whole genome shotgun (WGS) entry which is preliminary data.</text>
</comment>
<sequence length="224" mass="26210">MKRVLDHYSESGKIEVVPITLVGGASNSPFLQNMYLKEKAIERRFQEVVPYNDCLYKHLQEYRYVVILDTDEIIIPSEGKWAGLVENLRKAYSNRTSYMARNVYFLDSYLHDHDWFEGIPTDMHMLQHVYRAKNYTAPGAYMKGFHDTRQVLALHNHYPIGCVKQCNSTNFDVIWAQLQHYRSDCVKDVKNCESMKADAVLDTQIWKYKSELIDAVNRTLTELN</sequence>
<dbReference type="EMBL" id="QDEB01062918">
    <property type="protein sequence ID" value="RZC36354.1"/>
    <property type="molecule type" value="Genomic_DNA"/>
</dbReference>
<evidence type="ECO:0000313" key="10">
    <source>
        <dbReference type="Proteomes" id="UP000292052"/>
    </source>
</evidence>
<evidence type="ECO:0000256" key="8">
    <source>
        <dbReference type="RuleBase" id="RU366017"/>
    </source>
</evidence>
<dbReference type="EC" id="2.4.1.-" evidence="8"/>
<organism evidence="9 10">
    <name type="scientific">Asbolus verrucosus</name>
    <name type="common">Desert ironclad beetle</name>
    <dbReference type="NCBI Taxonomy" id="1661398"/>
    <lineage>
        <taxon>Eukaryota</taxon>
        <taxon>Metazoa</taxon>
        <taxon>Ecdysozoa</taxon>
        <taxon>Arthropoda</taxon>
        <taxon>Hexapoda</taxon>
        <taxon>Insecta</taxon>
        <taxon>Pterygota</taxon>
        <taxon>Neoptera</taxon>
        <taxon>Endopterygota</taxon>
        <taxon>Coleoptera</taxon>
        <taxon>Polyphaga</taxon>
        <taxon>Cucujiformia</taxon>
        <taxon>Tenebrionidae</taxon>
        <taxon>Pimeliinae</taxon>
        <taxon>Asbolus</taxon>
    </lineage>
</organism>
<dbReference type="Pfam" id="PF01697">
    <property type="entry name" value="Glyco_transf_92"/>
    <property type="match status" value="1"/>
</dbReference>
<protein>
    <recommendedName>
        <fullName evidence="8">Glycosyltransferase family 92 protein</fullName>
        <ecNumber evidence="8">2.4.1.-</ecNumber>
    </recommendedName>
</protein>
<keyword evidence="5" id="KW-0812">Transmembrane</keyword>
<accession>A0A482VU63</accession>
<keyword evidence="7" id="KW-0472">Membrane</keyword>
<keyword evidence="10" id="KW-1185">Reference proteome</keyword>
<evidence type="ECO:0000256" key="7">
    <source>
        <dbReference type="ARBA" id="ARBA00023136"/>
    </source>
</evidence>
<evidence type="ECO:0000256" key="1">
    <source>
        <dbReference type="ARBA" id="ARBA00004167"/>
    </source>
</evidence>
<comment type="subcellular location">
    <subcellularLocation>
        <location evidence="1">Membrane</location>
        <topology evidence="1">Single-pass membrane protein</topology>
    </subcellularLocation>
</comment>
<dbReference type="InterPro" id="IPR008166">
    <property type="entry name" value="Glyco_transf_92"/>
</dbReference>